<evidence type="ECO:0000259" key="3">
    <source>
        <dbReference type="PROSITE" id="PS50041"/>
    </source>
</evidence>
<dbReference type="Proteomes" id="UP000019118">
    <property type="component" value="Unassembled WGS sequence"/>
</dbReference>
<evidence type="ECO:0000256" key="1">
    <source>
        <dbReference type="ARBA" id="ARBA00023157"/>
    </source>
</evidence>
<gene>
    <name evidence="6" type="primary">109546588</name>
    <name evidence="5" type="ORF">YQE_00199</name>
    <name evidence="4" type="ORF">YQE_01955</name>
</gene>
<dbReference type="OMA" id="EWHDEAC"/>
<organism evidence="5">
    <name type="scientific">Dendroctonus ponderosae</name>
    <name type="common">Mountain pine beetle</name>
    <dbReference type="NCBI Taxonomy" id="77166"/>
    <lineage>
        <taxon>Eukaryota</taxon>
        <taxon>Metazoa</taxon>
        <taxon>Ecdysozoa</taxon>
        <taxon>Arthropoda</taxon>
        <taxon>Hexapoda</taxon>
        <taxon>Insecta</taxon>
        <taxon>Pterygota</taxon>
        <taxon>Neoptera</taxon>
        <taxon>Endopterygota</taxon>
        <taxon>Coleoptera</taxon>
        <taxon>Polyphaga</taxon>
        <taxon>Cucujiformia</taxon>
        <taxon>Curculionidae</taxon>
        <taxon>Scolytinae</taxon>
        <taxon>Dendroctonus</taxon>
    </lineage>
</organism>
<name>N6UNW5_DENPD</name>
<dbReference type="InterPro" id="IPR018378">
    <property type="entry name" value="C-type_lectin_CS"/>
</dbReference>
<dbReference type="CDD" id="cd00037">
    <property type="entry name" value="CLECT"/>
    <property type="match status" value="1"/>
</dbReference>
<dbReference type="OrthoDB" id="8950604at2759"/>
<dbReference type="EMBL" id="KB740076">
    <property type="protein sequence ID" value="ENN81657.1"/>
    <property type="molecule type" value="Genomic_DNA"/>
</dbReference>
<dbReference type="InterPro" id="IPR016186">
    <property type="entry name" value="C-type_lectin-like/link_sf"/>
</dbReference>
<keyword evidence="1" id="KW-1015">Disulfide bond</keyword>
<dbReference type="PANTHER" id="PTHR21407:SF3">
    <property type="entry name" value="LD12305P"/>
    <property type="match status" value="1"/>
</dbReference>
<keyword evidence="2" id="KW-0732">Signal</keyword>
<evidence type="ECO:0000313" key="4">
    <source>
        <dbReference type="EMBL" id="ENN81657.1"/>
    </source>
</evidence>
<feature type="signal peptide" evidence="2">
    <location>
        <begin position="1"/>
        <end position="16"/>
    </location>
</feature>
<dbReference type="InterPro" id="IPR001304">
    <property type="entry name" value="C-type_lectin-like"/>
</dbReference>
<reference evidence="5 7" key="1">
    <citation type="journal article" date="2013" name="Genome Biol.">
        <title>Draft genome of the mountain pine beetle, Dendroctonus ponderosae Hopkins, a major forest pest.</title>
        <authorList>
            <person name="Keeling C.I."/>
            <person name="Yuen M.M."/>
            <person name="Liao N.Y."/>
            <person name="Docking T.R."/>
            <person name="Chan S.K."/>
            <person name="Taylor G.A."/>
            <person name="Palmquist D.L."/>
            <person name="Jackman S.D."/>
            <person name="Nguyen A."/>
            <person name="Li M."/>
            <person name="Henderson H."/>
            <person name="Janes J.K."/>
            <person name="Zhao Y."/>
            <person name="Pandoh P."/>
            <person name="Moore R."/>
            <person name="Sperling F.A."/>
            <person name="Huber D.P."/>
            <person name="Birol I."/>
            <person name="Jones S.J."/>
            <person name="Bohlmann J."/>
        </authorList>
    </citation>
    <scope>NUCLEOTIDE SEQUENCE</scope>
</reference>
<evidence type="ECO:0000313" key="5">
    <source>
        <dbReference type="EMBL" id="ENN83445.1"/>
    </source>
</evidence>
<dbReference type="EnsemblMetazoa" id="XM_019917801.1">
    <property type="protein sequence ID" value="XP_019773360.1"/>
    <property type="gene ID" value="LOC109546723"/>
</dbReference>
<protein>
    <recommendedName>
        <fullName evidence="3">C-type lectin domain-containing protein</fullName>
    </recommendedName>
</protein>
<feature type="non-terminal residue" evidence="5">
    <location>
        <position position="1"/>
    </location>
</feature>
<dbReference type="PROSITE" id="PS00615">
    <property type="entry name" value="C_TYPE_LECTIN_1"/>
    <property type="match status" value="1"/>
</dbReference>
<dbReference type="SMART" id="SM00034">
    <property type="entry name" value="CLECT"/>
    <property type="match status" value="1"/>
</dbReference>
<proteinExistence type="predicted"/>
<accession>N6UNW5</accession>
<dbReference type="InterPro" id="IPR016187">
    <property type="entry name" value="CTDL_fold"/>
</dbReference>
<sequence length="215" mass="25261">MQFVIIVLLFSAKALAQFPNGRSLEGPVPEMCAQRTIHETSPLGQNYFYQWREKLDDEDWLGVRNFCRTRCMDAVSLETKAENDWIKDKIKNEYIEEIWTSGRLCDFKGCDRPDLLPVEVNGWFWTAIFQKLAPTTDRESNDWSFTGGNDVQQPDNREFALKGKPENCLAILNNRYNDGIHWHDEVCSRRRPFICEDSEELLRYVKYIRPDLNIN</sequence>
<dbReference type="EnsemblMetazoa" id="XM_019917587.1">
    <property type="protein sequence ID" value="XP_019773146.1"/>
    <property type="gene ID" value="LOC109546588"/>
</dbReference>
<dbReference type="HOGENOM" id="CLU_083417_0_0_1"/>
<feature type="domain" description="C-type lectin" evidence="3">
    <location>
        <begin position="44"/>
        <end position="196"/>
    </location>
</feature>
<dbReference type="SUPFAM" id="SSF56436">
    <property type="entry name" value="C-type lectin-like"/>
    <property type="match status" value="1"/>
</dbReference>
<evidence type="ECO:0000256" key="2">
    <source>
        <dbReference type="SAM" id="SignalP"/>
    </source>
</evidence>
<dbReference type="Gene3D" id="3.10.100.10">
    <property type="entry name" value="Mannose-Binding Protein A, subunit A"/>
    <property type="match status" value="1"/>
</dbReference>
<dbReference type="PROSITE" id="PS50041">
    <property type="entry name" value="C_TYPE_LECTIN_2"/>
    <property type="match status" value="1"/>
</dbReference>
<evidence type="ECO:0000313" key="7">
    <source>
        <dbReference type="Proteomes" id="UP000019118"/>
    </source>
</evidence>
<dbReference type="PANTHER" id="PTHR21407">
    <property type="entry name" value="RE43931P-RELATED"/>
    <property type="match status" value="1"/>
</dbReference>
<feature type="chain" id="PRO_5010972114" description="C-type lectin domain-containing protein" evidence="2">
    <location>
        <begin position="17"/>
        <end position="215"/>
    </location>
</feature>
<keyword evidence="7" id="KW-1185">Reference proteome</keyword>
<evidence type="ECO:0000313" key="6">
    <source>
        <dbReference type="EnsemblMetazoa" id="XP_019773146.1"/>
    </source>
</evidence>
<dbReference type="EMBL" id="KB735111">
    <property type="protein sequence ID" value="ENN83445.1"/>
    <property type="molecule type" value="Genomic_DNA"/>
</dbReference>
<dbReference type="AlphaFoldDB" id="N6UNW5"/>
<reference evidence="6" key="2">
    <citation type="submission" date="2024-08" db="UniProtKB">
        <authorList>
            <consortium name="EnsemblMetazoa"/>
        </authorList>
    </citation>
    <scope>IDENTIFICATION</scope>
</reference>